<gene>
    <name evidence="2" type="ORF">Tci_000258</name>
</gene>
<evidence type="ECO:0000256" key="1">
    <source>
        <dbReference type="SAM" id="MobiDB-lite"/>
    </source>
</evidence>
<accession>A0A699GEY3</accession>
<protein>
    <submittedName>
        <fullName evidence="2">Uncharacterized protein</fullName>
    </submittedName>
</protein>
<reference evidence="2" key="1">
    <citation type="journal article" date="2019" name="Sci. Rep.">
        <title>Draft genome of Tanacetum cinerariifolium, the natural source of mosquito coil.</title>
        <authorList>
            <person name="Yamashiro T."/>
            <person name="Shiraishi A."/>
            <person name="Satake H."/>
            <person name="Nakayama K."/>
        </authorList>
    </citation>
    <scope>NUCLEOTIDE SEQUENCE</scope>
</reference>
<feature type="region of interest" description="Disordered" evidence="1">
    <location>
        <begin position="1202"/>
        <end position="1230"/>
    </location>
</feature>
<feature type="compositionally biased region" description="Basic residues" evidence="1">
    <location>
        <begin position="383"/>
        <end position="395"/>
    </location>
</feature>
<feature type="compositionally biased region" description="Low complexity" evidence="1">
    <location>
        <begin position="1202"/>
        <end position="1214"/>
    </location>
</feature>
<feature type="compositionally biased region" description="Basic residues" evidence="1">
    <location>
        <begin position="409"/>
        <end position="419"/>
    </location>
</feature>
<sequence length="1242" mass="135236">MPEVYYATTFQTEQLTKLKQARLDPVPGQPSTWRRQHEVRIFFTQRVDFRQRAGQVRTHGVARGVGVAGGDGIGNGGVVVEDAPGLAVERQMQSAQAVEVAAEAAHQVPQVAEVGRRVQGAVKLEVGAGEVFQVVSVQRQALAGDQVGQFAVEIGRAAFGQLVRHFQFHRQPQHVRLAGGGEVDGAHPRQVLRVDVHQPFFFQAQQRIADGRSGQFKIIGQLLARQDGARLQRDGDDLLAQMFEHLDGSVARTVESKGSWRRLQSHAEIRFHRIALLGRAHQFHLDQAALPGRERQRHVAEAARRHAVVHLGAIHRNAQRIAAFLPARQFHGHLVQRGRPRQAVRDGRRFAGLAGPARGLVVVDGMIGLAGIAGRVRHLRRDRHPAYGKRRRRWRGTAFQVQRQVGPRQARRQARRHGRGDRFQHQPGARQSRRAGGDDDPARLRGAAHQHPVHAPFHRQRPVEDVVVRTLGDAAAPFGRPRQFKTDGVERQRVAAPLRIDHFHLHQRQVGAVGLQSGRRNHGRELQCRRGARRHQRGLADLPAGRVEPGGRQRAGLPGDRIEREQEALALARLDGQPPAVQAQFHAVRAGHHGHGFCRAGRIVPVAEDVGARPLHVHPAVPHDLVRIVAVLGNAHRVHLAAAAVILGAAMVGVTVRKNDVDAARRHARARSGPFAPVVDPAPDVFNRVRVLVAVVDGRTLPLVLGAVAVLVEWRRQRVPEFTCALVARVFHRPHGDARAFVYVQHFAAVFGHALQRGAEHFAAAGRAAAVRIEAVAQGLDLLHVRCADAAVAAFVKDDAGTVAVVDDGVAHDLEALLPASPGYVRFRVAGRHRLHQPDAVQRFRVLAPRRDMHPADQVGIALQRQRVAVVAQPRGHRQADGRPLVRRALGISFQLQHAVVQAHHAVRKTGLAKTGARDHAVDLLAVHLERGGHVVQVAVTPAPEPQVVHCRAGLDGGRGASGNGLRRPGKAGDLAAVAVAQLHVIGERAWRIVLVAHLRLRVDGGAVAGNVEIAGVHVHAGRAQAAIQRQRLVQPVGQVQPHVFWQAAVVGVEILVGPLVALAGGLLAVVPAVIGAHGNRVLAVHQRGRDIVPERGHAVFVQAHALAVDVHLGRLARAFEFQEHFLTARLRRQGKSLAVPGDAGRMVHDVPAESVVLVPRARQRHALPAAVVEADGCRLGRVGHGEAPAGIEIVRLARGVGRRQQGQQGQQQWGEERRPTPEGHTHFPGWTAEILAFHIRA</sequence>
<dbReference type="AlphaFoldDB" id="A0A699GEY3"/>
<evidence type="ECO:0000313" key="2">
    <source>
        <dbReference type="EMBL" id="GEU28280.1"/>
    </source>
</evidence>
<name>A0A699GEY3_TANCI</name>
<proteinExistence type="predicted"/>
<dbReference type="EMBL" id="BKCJ010000003">
    <property type="protein sequence ID" value="GEU28280.1"/>
    <property type="molecule type" value="Genomic_DNA"/>
</dbReference>
<comment type="caution">
    <text evidence="2">The sequence shown here is derived from an EMBL/GenBank/DDBJ whole genome shotgun (WGS) entry which is preliminary data.</text>
</comment>
<feature type="region of interest" description="Disordered" evidence="1">
    <location>
        <begin position="383"/>
        <end position="451"/>
    </location>
</feature>
<organism evidence="2">
    <name type="scientific">Tanacetum cinerariifolium</name>
    <name type="common">Dalmatian daisy</name>
    <name type="synonym">Chrysanthemum cinerariifolium</name>
    <dbReference type="NCBI Taxonomy" id="118510"/>
    <lineage>
        <taxon>Eukaryota</taxon>
        <taxon>Viridiplantae</taxon>
        <taxon>Streptophyta</taxon>
        <taxon>Embryophyta</taxon>
        <taxon>Tracheophyta</taxon>
        <taxon>Spermatophyta</taxon>
        <taxon>Magnoliopsida</taxon>
        <taxon>eudicotyledons</taxon>
        <taxon>Gunneridae</taxon>
        <taxon>Pentapetalae</taxon>
        <taxon>asterids</taxon>
        <taxon>campanulids</taxon>
        <taxon>Asterales</taxon>
        <taxon>Asteraceae</taxon>
        <taxon>Asteroideae</taxon>
        <taxon>Anthemideae</taxon>
        <taxon>Anthemidinae</taxon>
        <taxon>Tanacetum</taxon>
    </lineage>
</organism>
<feature type="compositionally biased region" description="Basic and acidic residues" evidence="1">
    <location>
        <begin position="1215"/>
        <end position="1226"/>
    </location>
</feature>